<dbReference type="Gene3D" id="3.10.20.30">
    <property type="match status" value="1"/>
</dbReference>
<dbReference type="InterPro" id="IPR017900">
    <property type="entry name" value="4Fe4S_Fe_S_CS"/>
</dbReference>
<dbReference type="AlphaFoldDB" id="A0A134CFS3"/>
<dbReference type="InterPro" id="IPR004489">
    <property type="entry name" value="Succ_DH/fum_Rdtase_Fe-S"/>
</dbReference>
<dbReference type="GeneID" id="303258700"/>
<keyword evidence="7" id="KW-0001">2Fe-2S</keyword>
<dbReference type="PROSITE" id="PS00198">
    <property type="entry name" value="4FE4S_FER_1"/>
    <property type="match status" value="1"/>
</dbReference>
<name>A0A134CFS3_9FIRM</name>
<evidence type="ECO:0000256" key="12">
    <source>
        <dbReference type="ARBA" id="ARBA00023291"/>
    </source>
</evidence>
<keyword evidence="11" id="KW-0411">Iron-sulfur</keyword>
<dbReference type="STRING" id="1588748.HMPREF3182_00867"/>
<comment type="similarity">
    <text evidence="3">Belongs to the succinate dehydrogenase/fumarate reductase iron-sulfur protein family.</text>
</comment>
<feature type="domain" description="4Fe-4S ferredoxin-type" evidence="14">
    <location>
        <begin position="140"/>
        <end position="171"/>
    </location>
</feature>
<dbReference type="Proteomes" id="UP000070160">
    <property type="component" value="Unassembled WGS sequence"/>
</dbReference>
<dbReference type="EMBL" id="LSDT01000042">
    <property type="protein sequence ID" value="KXB91045.1"/>
    <property type="molecule type" value="Genomic_DNA"/>
</dbReference>
<dbReference type="EC" id="1.3.5.1" evidence="4"/>
<reference evidence="16" key="1">
    <citation type="submission" date="2016-01" db="EMBL/GenBank/DDBJ databases">
        <authorList>
            <person name="Mitreva M."/>
            <person name="Pepin K.H."/>
            <person name="Mihindukulasuriya K.A."/>
            <person name="Fulton R."/>
            <person name="Fronick C."/>
            <person name="O'Laughlin M."/>
            <person name="Miner T."/>
            <person name="Herter B."/>
            <person name="Rosa B.A."/>
            <person name="Cordes M."/>
            <person name="Tomlinson C."/>
            <person name="Wollam A."/>
            <person name="Palsikar V.B."/>
            <person name="Mardis E.R."/>
            <person name="Wilson R.K."/>
        </authorList>
    </citation>
    <scope>NUCLEOTIDE SEQUENCE [LARGE SCALE GENOMIC DNA]</scope>
    <source>
        <strain evidence="16">KA00182</strain>
    </source>
</reference>
<dbReference type="Gene3D" id="1.10.1060.10">
    <property type="entry name" value="Alpha-helical ferredoxin"/>
    <property type="match status" value="1"/>
</dbReference>
<dbReference type="GO" id="GO:0008177">
    <property type="term" value="F:succinate dehydrogenase (quinone) activity"/>
    <property type="evidence" value="ECO:0007669"/>
    <property type="project" value="UniProtKB-EC"/>
</dbReference>
<dbReference type="InterPro" id="IPR050573">
    <property type="entry name" value="SDH/FRD_Iron-Sulfur"/>
</dbReference>
<comment type="cofactor">
    <cofactor evidence="13">
        <name>[2Fe-2S] cluster</name>
        <dbReference type="ChEBI" id="CHEBI:190135"/>
    </cofactor>
</comment>
<dbReference type="GO" id="GO:0051537">
    <property type="term" value="F:2 iron, 2 sulfur cluster binding"/>
    <property type="evidence" value="ECO:0007669"/>
    <property type="project" value="UniProtKB-KW"/>
</dbReference>
<protein>
    <recommendedName>
        <fullName evidence="4">succinate dehydrogenase</fullName>
        <ecNumber evidence="4">1.3.5.1</ecNumber>
    </recommendedName>
</protein>
<evidence type="ECO:0000256" key="1">
    <source>
        <dbReference type="ARBA" id="ARBA00001927"/>
    </source>
</evidence>
<comment type="cofactor">
    <cofactor evidence="2">
        <name>[4Fe-4S] cluster</name>
        <dbReference type="ChEBI" id="CHEBI:49883"/>
    </cofactor>
</comment>
<accession>A0A134CFS3</accession>
<dbReference type="InterPro" id="IPR012675">
    <property type="entry name" value="Beta-grasp_dom_sf"/>
</dbReference>
<dbReference type="GO" id="GO:0009055">
    <property type="term" value="F:electron transfer activity"/>
    <property type="evidence" value="ECO:0007669"/>
    <property type="project" value="InterPro"/>
</dbReference>
<evidence type="ECO:0000256" key="6">
    <source>
        <dbReference type="ARBA" id="ARBA00022532"/>
    </source>
</evidence>
<evidence type="ECO:0000256" key="8">
    <source>
        <dbReference type="ARBA" id="ARBA00022723"/>
    </source>
</evidence>
<dbReference type="RefSeq" id="WP_235808645.1">
    <property type="nucleotide sequence ID" value="NZ_KQ960952.1"/>
</dbReference>
<dbReference type="InterPro" id="IPR036010">
    <property type="entry name" value="2Fe-2S_ferredoxin-like_sf"/>
</dbReference>
<keyword evidence="10" id="KW-0408">Iron</keyword>
<evidence type="ECO:0000259" key="14">
    <source>
        <dbReference type="PROSITE" id="PS51379"/>
    </source>
</evidence>
<evidence type="ECO:0000256" key="4">
    <source>
        <dbReference type="ARBA" id="ARBA00012792"/>
    </source>
</evidence>
<evidence type="ECO:0000313" key="15">
    <source>
        <dbReference type="EMBL" id="KXB91045.1"/>
    </source>
</evidence>
<dbReference type="Pfam" id="PF13085">
    <property type="entry name" value="Fer2_3"/>
    <property type="match status" value="1"/>
</dbReference>
<dbReference type="InterPro" id="IPR025192">
    <property type="entry name" value="Succ_DH/fum_Rdtase_N"/>
</dbReference>
<evidence type="ECO:0000256" key="2">
    <source>
        <dbReference type="ARBA" id="ARBA00001966"/>
    </source>
</evidence>
<keyword evidence="8" id="KW-0479">Metal-binding</keyword>
<keyword evidence="16" id="KW-1185">Reference proteome</keyword>
<keyword evidence="5" id="KW-0004">4Fe-4S</keyword>
<keyword evidence="9" id="KW-0560">Oxidoreductase</keyword>
<comment type="cofactor">
    <cofactor evidence="1">
        <name>[3Fe-4S] cluster</name>
        <dbReference type="ChEBI" id="CHEBI:21137"/>
    </cofactor>
</comment>
<evidence type="ECO:0000256" key="10">
    <source>
        <dbReference type="ARBA" id="ARBA00023004"/>
    </source>
</evidence>
<gene>
    <name evidence="15" type="ORF">HMPREF3182_00867</name>
</gene>
<dbReference type="NCBIfam" id="TIGR00384">
    <property type="entry name" value="dhsB"/>
    <property type="match status" value="1"/>
</dbReference>
<evidence type="ECO:0000256" key="5">
    <source>
        <dbReference type="ARBA" id="ARBA00022485"/>
    </source>
</evidence>
<keyword evidence="6" id="KW-0816">Tricarboxylic acid cycle</keyword>
<dbReference type="InterPro" id="IPR009051">
    <property type="entry name" value="Helical_ferredxn"/>
</dbReference>
<organism evidence="15 16">
    <name type="scientific">Megasphaera hutchinsoni</name>
    <dbReference type="NCBI Taxonomy" id="1588748"/>
    <lineage>
        <taxon>Bacteria</taxon>
        <taxon>Bacillati</taxon>
        <taxon>Bacillota</taxon>
        <taxon>Negativicutes</taxon>
        <taxon>Veillonellales</taxon>
        <taxon>Veillonellaceae</taxon>
        <taxon>Megasphaera</taxon>
    </lineage>
</organism>
<keyword evidence="12" id="KW-0003">3Fe-4S</keyword>
<dbReference type="PANTHER" id="PTHR11921">
    <property type="entry name" value="SUCCINATE DEHYDROGENASE IRON-SULFUR PROTEIN"/>
    <property type="match status" value="1"/>
</dbReference>
<dbReference type="PATRIC" id="fig|1588748.3.peg.832"/>
<sequence length="236" mass="26685">MIHLVYKIRIRRQESQKSDSYWQEFEYDGSKNSSVATVLKELNSRTPLKDNSGNIVTPISWECSCMVRKCGACAMLINERPRLACSTFLHTLKGSTIILEPLSKFPLVRDLIVDRSNLFENLKKLNLWLESEAYMSSWTHEPRYQSARCLMCGCCLEVCPNFSANGTFAGTVAAVNAFRILNEEQESTHLNEISAEYKKRFFEGCGKSLSCHDICPIGLPVEELLVRSNAAAVWGK</sequence>
<comment type="caution">
    <text evidence="15">The sequence shown here is derived from an EMBL/GenBank/DDBJ whole genome shotgun (WGS) entry which is preliminary data.</text>
</comment>
<dbReference type="SUPFAM" id="SSF46548">
    <property type="entry name" value="alpha-helical ferredoxin"/>
    <property type="match status" value="1"/>
</dbReference>
<dbReference type="GO" id="GO:0051539">
    <property type="term" value="F:4 iron, 4 sulfur cluster binding"/>
    <property type="evidence" value="ECO:0007669"/>
    <property type="project" value="UniProtKB-KW"/>
</dbReference>
<evidence type="ECO:0000256" key="11">
    <source>
        <dbReference type="ARBA" id="ARBA00023014"/>
    </source>
</evidence>
<dbReference type="InterPro" id="IPR017896">
    <property type="entry name" value="4Fe4S_Fe-S-bd"/>
</dbReference>
<dbReference type="Pfam" id="PF13183">
    <property type="entry name" value="Fer4_8"/>
    <property type="match status" value="1"/>
</dbReference>
<dbReference type="SUPFAM" id="SSF54292">
    <property type="entry name" value="2Fe-2S ferredoxin-like"/>
    <property type="match status" value="1"/>
</dbReference>
<proteinExistence type="inferred from homology"/>
<evidence type="ECO:0000256" key="13">
    <source>
        <dbReference type="ARBA" id="ARBA00034078"/>
    </source>
</evidence>
<dbReference type="GO" id="GO:0006099">
    <property type="term" value="P:tricarboxylic acid cycle"/>
    <property type="evidence" value="ECO:0007669"/>
    <property type="project" value="UniProtKB-KW"/>
</dbReference>
<dbReference type="GO" id="GO:0051538">
    <property type="term" value="F:3 iron, 4 sulfur cluster binding"/>
    <property type="evidence" value="ECO:0007669"/>
    <property type="project" value="UniProtKB-KW"/>
</dbReference>
<evidence type="ECO:0000313" key="16">
    <source>
        <dbReference type="Proteomes" id="UP000070160"/>
    </source>
</evidence>
<dbReference type="GO" id="GO:0046872">
    <property type="term" value="F:metal ion binding"/>
    <property type="evidence" value="ECO:0007669"/>
    <property type="project" value="UniProtKB-KW"/>
</dbReference>
<dbReference type="GO" id="GO:0022904">
    <property type="term" value="P:respiratory electron transport chain"/>
    <property type="evidence" value="ECO:0007669"/>
    <property type="project" value="TreeGrafter"/>
</dbReference>
<evidence type="ECO:0000256" key="7">
    <source>
        <dbReference type="ARBA" id="ARBA00022714"/>
    </source>
</evidence>
<evidence type="ECO:0000256" key="9">
    <source>
        <dbReference type="ARBA" id="ARBA00023002"/>
    </source>
</evidence>
<evidence type="ECO:0000256" key="3">
    <source>
        <dbReference type="ARBA" id="ARBA00009433"/>
    </source>
</evidence>
<dbReference type="PROSITE" id="PS51379">
    <property type="entry name" value="4FE4S_FER_2"/>
    <property type="match status" value="1"/>
</dbReference>
<dbReference type="PANTHER" id="PTHR11921:SF29">
    <property type="entry name" value="SUCCINATE DEHYDROGENASE [UBIQUINONE] IRON-SULFUR SUBUNIT, MITOCHONDRIAL"/>
    <property type="match status" value="1"/>
</dbReference>